<keyword evidence="4" id="KW-0804">Transcription</keyword>
<sequence>MATMRDVAKAAGVSIATVSAVINKTTKVSAELTQRVNDAIKEVGYRPNGVARSLKMGATPTIACILPGITNPVFAEMAQTIESEANKKGYAVFVCNALEDNALQDKYLQFASSMRPVGGIIIPAAGSEIDVEAIQREIGVPFVVLDRAAPDTKADSIVVDNYDAAFNAVNYLISLGHKRIGAIASFPYSFTSRDRIRGYRSAMEQSGLDTTGLVRENCSTVERAQSAVFELMSSQNPPTALFATFDHAGLGIVKALNRLDLRMPDEVSVITFDGGAWAEAINPNVTSVRQPATQMGSEAVRLLLERIDATEPMSHRRLMLPTEFIVRGSCAPLFS</sequence>
<dbReference type="RefSeq" id="WP_028481555.1">
    <property type="nucleotide sequence ID" value="NZ_LVVZ01000007.1"/>
</dbReference>
<dbReference type="AlphaFoldDB" id="A0A1U7JKB9"/>
<dbReference type="PANTHER" id="PTHR30146">
    <property type="entry name" value="LACI-RELATED TRANSCRIPTIONAL REPRESSOR"/>
    <property type="match status" value="1"/>
</dbReference>
<dbReference type="Gene3D" id="1.10.260.40">
    <property type="entry name" value="lambda repressor-like DNA-binding domains"/>
    <property type="match status" value="1"/>
</dbReference>
<dbReference type="PROSITE" id="PS00356">
    <property type="entry name" value="HTH_LACI_1"/>
    <property type="match status" value="1"/>
</dbReference>
<dbReference type="InterPro" id="IPR010982">
    <property type="entry name" value="Lambda_DNA-bd_dom_sf"/>
</dbReference>
<keyword evidence="1" id="KW-0678">Repressor</keyword>
<evidence type="ECO:0000256" key="2">
    <source>
        <dbReference type="ARBA" id="ARBA00023015"/>
    </source>
</evidence>
<dbReference type="STRING" id="197461.A3843_05240"/>
<proteinExistence type="predicted"/>
<reference evidence="6 7" key="1">
    <citation type="submission" date="2016-03" db="EMBL/GenBank/DDBJ databases">
        <title>Genome sequence of Nesiotobacter sp. nov., a moderately halophilic alphaproteobacterium isolated from the Yellow Sea, China.</title>
        <authorList>
            <person name="Zhang G."/>
            <person name="Zhang R."/>
        </authorList>
    </citation>
    <scope>NUCLEOTIDE SEQUENCE [LARGE SCALE GENOMIC DNA]</scope>
    <source>
        <strain evidence="6 7">WB1-6</strain>
    </source>
</reference>
<dbReference type="CDD" id="cd01392">
    <property type="entry name" value="HTH_LacI"/>
    <property type="match status" value="1"/>
</dbReference>
<dbReference type="Pfam" id="PF00356">
    <property type="entry name" value="LacI"/>
    <property type="match status" value="1"/>
</dbReference>
<dbReference type="SMART" id="SM00354">
    <property type="entry name" value="HTH_LACI"/>
    <property type="match status" value="1"/>
</dbReference>
<organism evidence="6 7">
    <name type="scientific">Pseudovibrio exalbescens</name>
    <dbReference type="NCBI Taxonomy" id="197461"/>
    <lineage>
        <taxon>Bacteria</taxon>
        <taxon>Pseudomonadati</taxon>
        <taxon>Pseudomonadota</taxon>
        <taxon>Alphaproteobacteria</taxon>
        <taxon>Hyphomicrobiales</taxon>
        <taxon>Stappiaceae</taxon>
        <taxon>Pseudovibrio</taxon>
    </lineage>
</organism>
<keyword evidence="7" id="KW-1185">Reference proteome</keyword>
<evidence type="ECO:0000313" key="6">
    <source>
        <dbReference type="EMBL" id="OKL45155.1"/>
    </source>
</evidence>
<name>A0A1U7JKB9_9HYPH</name>
<dbReference type="InterPro" id="IPR000843">
    <property type="entry name" value="HTH_LacI"/>
</dbReference>
<gene>
    <name evidence="6" type="ORF">A3843_05240</name>
</gene>
<dbReference type="PROSITE" id="PS50932">
    <property type="entry name" value="HTH_LACI_2"/>
    <property type="match status" value="1"/>
</dbReference>
<evidence type="ECO:0000256" key="1">
    <source>
        <dbReference type="ARBA" id="ARBA00022491"/>
    </source>
</evidence>
<evidence type="ECO:0000256" key="3">
    <source>
        <dbReference type="ARBA" id="ARBA00023125"/>
    </source>
</evidence>
<dbReference type="GO" id="GO:0003700">
    <property type="term" value="F:DNA-binding transcription factor activity"/>
    <property type="evidence" value="ECO:0007669"/>
    <property type="project" value="TreeGrafter"/>
</dbReference>
<evidence type="ECO:0000256" key="4">
    <source>
        <dbReference type="ARBA" id="ARBA00023163"/>
    </source>
</evidence>
<dbReference type="CDD" id="cd06267">
    <property type="entry name" value="PBP1_LacI_sugar_binding-like"/>
    <property type="match status" value="1"/>
</dbReference>
<dbReference type="SUPFAM" id="SSF47413">
    <property type="entry name" value="lambda repressor-like DNA-binding domains"/>
    <property type="match status" value="1"/>
</dbReference>
<protein>
    <recommendedName>
        <fullName evidence="5">HTH lacI-type domain-containing protein</fullName>
    </recommendedName>
</protein>
<dbReference type="PRINTS" id="PR00036">
    <property type="entry name" value="HTHLACI"/>
</dbReference>
<dbReference type="PANTHER" id="PTHR30146:SF148">
    <property type="entry name" value="HTH-TYPE TRANSCRIPTIONAL REPRESSOR PURR-RELATED"/>
    <property type="match status" value="1"/>
</dbReference>
<keyword evidence="3" id="KW-0238">DNA-binding</keyword>
<feature type="domain" description="HTH lacI-type" evidence="5">
    <location>
        <begin position="2"/>
        <end position="56"/>
    </location>
</feature>
<comment type="caution">
    <text evidence="6">The sequence shown here is derived from an EMBL/GenBank/DDBJ whole genome shotgun (WGS) entry which is preliminary data.</text>
</comment>
<dbReference type="GO" id="GO:0000976">
    <property type="term" value="F:transcription cis-regulatory region binding"/>
    <property type="evidence" value="ECO:0007669"/>
    <property type="project" value="TreeGrafter"/>
</dbReference>
<evidence type="ECO:0000313" key="7">
    <source>
        <dbReference type="Proteomes" id="UP000185783"/>
    </source>
</evidence>
<dbReference type="Proteomes" id="UP000185783">
    <property type="component" value="Unassembled WGS sequence"/>
</dbReference>
<dbReference type="EMBL" id="LVVZ01000007">
    <property type="protein sequence ID" value="OKL45155.1"/>
    <property type="molecule type" value="Genomic_DNA"/>
</dbReference>
<dbReference type="InterPro" id="IPR028082">
    <property type="entry name" value="Peripla_BP_I"/>
</dbReference>
<dbReference type="SUPFAM" id="SSF53822">
    <property type="entry name" value="Periplasmic binding protein-like I"/>
    <property type="match status" value="1"/>
</dbReference>
<dbReference type="InterPro" id="IPR046335">
    <property type="entry name" value="LacI/GalR-like_sensor"/>
</dbReference>
<keyword evidence="2" id="KW-0805">Transcription regulation</keyword>
<dbReference type="Pfam" id="PF13377">
    <property type="entry name" value="Peripla_BP_3"/>
    <property type="match status" value="1"/>
</dbReference>
<evidence type="ECO:0000259" key="5">
    <source>
        <dbReference type="PROSITE" id="PS50932"/>
    </source>
</evidence>
<dbReference type="Gene3D" id="3.40.50.2300">
    <property type="match status" value="2"/>
</dbReference>
<accession>A0A1U7JKB9</accession>